<feature type="compositionally biased region" description="Polar residues" evidence="1">
    <location>
        <begin position="56"/>
        <end position="70"/>
    </location>
</feature>
<keyword evidence="3" id="KW-1185">Reference proteome</keyword>
<dbReference type="RefSeq" id="XP_044559133.1">
    <property type="nucleotide sequence ID" value="XM_044710089.1"/>
</dbReference>
<feature type="compositionally biased region" description="Acidic residues" evidence="1">
    <location>
        <begin position="101"/>
        <end position="112"/>
    </location>
</feature>
<dbReference type="OrthoDB" id="10449448at2759"/>
<accession>A0A6A5BK50</accession>
<evidence type="ECO:0000313" key="3">
    <source>
        <dbReference type="Proteomes" id="UP000444721"/>
    </source>
</evidence>
<proteinExistence type="predicted"/>
<reference evidence="2 3" key="1">
    <citation type="journal article" date="2019" name="Sci. Rep.">
        <title>Nanopore sequencing improves the draft genome of the human pathogenic amoeba Naegleria fowleri.</title>
        <authorList>
            <person name="Liechti N."/>
            <person name="Schurch N."/>
            <person name="Bruggmann R."/>
            <person name="Wittwer M."/>
        </authorList>
    </citation>
    <scope>NUCLEOTIDE SEQUENCE [LARGE SCALE GENOMIC DNA]</scope>
    <source>
        <strain evidence="2 3">ATCC 30894</strain>
    </source>
</reference>
<name>A0A6A5BK50_NAEFO</name>
<feature type="region of interest" description="Disordered" evidence="1">
    <location>
        <begin position="92"/>
        <end position="121"/>
    </location>
</feature>
<dbReference type="Proteomes" id="UP000444721">
    <property type="component" value="Unassembled WGS sequence"/>
</dbReference>
<dbReference type="VEuPathDB" id="AmoebaDB:NF0083050"/>
<dbReference type="GeneID" id="68113670"/>
<feature type="compositionally biased region" description="Basic and acidic residues" evidence="1">
    <location>
        <begin position="38"/>
        <end position="49"/>
    </location>
</feature>
<evidence type="ECO:0000313" key="2">
    <source>
        <dbReference type="EMBL" id="KAF0974420.1"/>
    </source>
</evidence>
<comment type="caution">
    <text evidence="2">The sequence shown here is derived from an EMBL/GenBank/DDBJ whole genome shotgun (WGS) entry which is preliminary data.</text>
</comment>
<feature type="region of interest" description="Disordered" evidence="1">
    <location>
        <begin position="1"/>
        <end position="79"/>
    </location>
</feature>
<protein>
    <recommendedName>
        <fullName evidence="4">F-box domain-containing protein</fullName>
    </recommendedName>
</protein>
<dbReference type="OMA" id="DRNICKR"/>
<sequence length="502" mass="57671">MGQSVAAASEYNKNYNHPPLGSDPISELYQAGKTNLLAHDHVASGEGKKTNKSNKQRTSVSSSTAITNSPKGEPFKNKGYLGRVLHSTSESESSSLHSLLGDDDVYEDDDEEKSSWSQAQDHRSKVTTKRWLLSTAHEQQSMMRIHDYNFKEPPPSKNLIFKYIIQNSVETDHPKMFEIIILMACSDLLHDICKLRLVCKLFNKIIEESLNFVAFQLDHKSVFTEDEDSEELENLHYSERKAFCHKLKISRNILFSLLASIKQHQDRIPRFLLNSQRFHYCFDLNETECQVKLKNPFIQSRTYEGVKNELLNTNNFVFLQELELFVNISNNDLIPHNFSIIAICRETSSYEECLFRFHTSISNNAQRSEDQSGLSTKTRLYPYHKKMFFESPTKTSSSQISTHVNLNFELTEGRYSLKFKLSNDYNTIQVKVIDIEHQTLHYELQSIPLMHASPSHVSQINHSRQHSTPSIMIDHFLIITSSSDRNICKRVTLSASIMDSGS</sequence>
<evidence type="ECO:0008006" key="4">
    <source>
        <dbReference type="Google" id="ProtNLM"/>
    </source>
</evidence>
<evidence type="ECO:0000256" key="1">
    <source>
        <dbReference type="SAM" id="MobiDB-lite"/>
    </source>
</evidence>
<dbReference type="EMBL" id="VFQX01000052">
    <property type="protein sequence ID" value="KAF0974420.1"/>
    <property type="molecule type" value="Genomic_DNA"/>
</dbReference>
<dbReference type="VEuPathDB" id="AmoebaDB:FDP41_006452"/>
<dbReference type="AlphaFoldDB" id="A0A6A5BK50"/>
<organism evidence="2 3">
    <name type="scientific">Naegleria fowleri</name>
    <name type="common">Brain eating amoeba</name>
    <dbReference type="NCBI Taxonomy" id="5763"/>
    <lineage>
        <taxon>Eukaryota</taxon>
        <taxon>Discoba</taxon>
        <taxon>Heterolobosea</taxon>
        <taxon>Tetramitia</taxon>
        <taxon>Eutetramitia</taxon>
        <taxon>Vahlkampfiidae</taxon>
        <taxon>Naegleria</taxon>
    </lineage>
</organism>
<gene>
    <name evidence="2" type="ORF">FDP41_006452</name>
</gene>
<dbReference type="VEuPathDB" id="AmoebaDB:NfTy_089810"/>